<dbReference type="SMART" id="SM00345">
    <property type="entry name" value="HTH_GNTR"/>
    <property type="match status" value="1"/>
</dbReference>
<keyword evidence="3" id="KW-0805">Transcription regulation</keyword>
<dbReference type="STRING" id="52131.GA0061100_106140"/>
<evidence type="ECO:0000256" key="3">
    <source>
        <dbReference type="ARBA" id="ARBA00023015"/>
    </source>
</evidence>
<gene>
    <name evidence="7" type="ORF">GA0061100_106140</name>
</gene>
<keyword evidence="2" id="KW-0663">Pyridoxal phosphate</keyword>
<dbReference type="Gene3D" id="1.10.10.10">
    <property type="entry name" value="Winged helix-like DNA-binding domain superfamily/Winged helix DNA-binding domain"/>
    <property type="match status" value="1"/>
</dbReference>
<keyword evidence="4" id="KW-0238">DNA-binding</keyword>
<dbReference type="CDD" id="cd07377">
    <property type="entry name" value="WHTH_GntR"/>
    <property type="match status" value="1"/>
</dbReference>
<proteinExistence type="inferred from homology"/>
<accession>A0A1C3VHL4</accession>
<dbReference type="GO" id="GO:0003700">
    <property type="term" value="F:DNA-binding transcription factor activity"/>
    <property type="evidence" value="ECO:0007669"/>
    <property type="project" value="InterPro"/>
</dbReference>
<dbReference type="EMBL" id="FMAC01000006">
    <property type="protein sequence ID" value="SCB27320.1"/>
    <property type="molecule type" value="Genomic_DNA"/>
</dbReference>
<dbReference type="GO" id="GO:0008483">
    <property type="term" value="F:transaminase activity"/>
    <property type="evidence" value="ECO:0007669"/>
    <property type="project" value="UniProtKB-KW"/>
</dbReference>
<dbReference type="InterPro" id="IPR004839">
    <property type="entry name" value="Aminotransferase_I/II_large"/>
</dbReference>
<dbReference type="InterPro" id="IPR000524">
    <property type="entry name" value="Tscrpt_reg_HTH_GntR"/>
</dbReference>
<feature type="domain" description="HTH gntR-type" evidence="6">
    <location>
        <begin position="15"/>
        <end position="83"/>
    </location>
</feature>
<evidence type="ECO:0000256" key="1">
    <source>
        <dbReference type="ARBA" id="ARBA00005384"/>
    </source>
</evidence>
<dbReference type="InterPro" id="IPR015424">
    <property type="entry name" value="PyrdxlP-dep_Trfase"/>
</dbReference>
<dbReference type="Gene3D" id="3.40.640.10">
    <property type="entry name" value="Type I PLP-dependent aspartate aminotransferase-like (Major domain)"/>
    <property type="match status" value="1"/>
</dbReference>
<dbReference type="SUPFAM" id="SSF53383">
    <property type="entry name" value="PLP-dependent transferases"/>
    <property type="match status" value="1"/>
</dbReference>
<protein>
    <submittedName>
        <fullName evidence="7">GntR family transcriptional regulator / MocR family aminotransferase</fullName>
    </submittedName>
</protein>
<evidence type="ECO:0000313" key="7">
    <source>
        <dbReference type="EMBL" id="SCB27320.1"/>
    </source>
</evidence>
<name>A0A1C3VHL4_9HYPH</name>
<keyword evidence="5" id="KW-0804">Transcription</keyword>
<dbReference type="RefSeq" id="WP_075854468.1">
    <property type="nucleotide sequence ID" value="NZ_FMAC01000006.1"/>
</dbReference>
<keyword evidence="7" id="KW-0808">Transferase</keyword>
<dbReference type="AlphaFoldDB" id="A0A1C3VHL4"/>
<organism evidence="7 8">
    <name type="scientific">Rhizobium hainanense</name>
    <dbReference type="NCBI Taxonomy" id="52131"/>
    <lineage>
        <taxon>Bacteria</taxon>
        <taxon>Pseudomonadati</taxon>
        <taxon>Pseudomonadota</taxon>
        <taxon>Alphaproteobacteria</taxon>
        <taxon>Hyphomicrobiales</taxon>
        <taxon>Rhizobiaceae</taxon>
        <taxon>Rhizobium/Agrobacterium group</taxon>
        <taxon>Rhizobium</taxon>
    </lineage>
</organism>
<dbReference type="GO" id="GO:0003677">
    <property type="term" value="F:DNA binding"/>
    <property type="evidence" value="ECO:0007669"/>
    <property type="project" value="UniProtKB-KW"/>
</dbReference>
<dbReference type="OrthoDB" id="9808770at2"/>
<dbReference type="PANTHER" id="PTHR46577">
    <property type="entry name" value="HTH-TYPE TRANSCRIPTIONAL REGULATORY PROTEIN GABR"/>
    <property type="match status" value="1"/>
</dbReference>
<dbReference type="PROSITE" id="PS50949">
    <property type="entry name" value="HTH_GNTR"/>
    <property type="match status" value="1"/>
</dbReference>
<dbReference type="InterPro" id="IPR036390">
    <property type="entry name" value="WH_DNA-bd_sf"/>
</dbReference>
<dbReference type="PANTHER" id="PTHR46577:SF1">
    <property type="entry name" value="HTH-TYPE TRANSCRIPTIONAL REGULATORY PROTEIN GABR"/>
    <property type="match status" value="1"/>
</dbReference>
<dbReference type="Pfam" id="PF00155">
    <property type="entry name" value="Aminotran_1_2"/>
    <property type="match status" value="1"/>
</dbReference>
<dbReference type="InterPro" id="IPR015421">
    <property type="entry name" value="PyrdxlP-dep_Trfase_major"/>
</dbReference>
<dbReference type="InterPro" id="IPR051446">
    <property type="entry name" value="HTH_trans_reg/aminotransferase"/>
</dbReference>
<sequence length="469" mass="51497">MSESYPPAISRGSTVSITQQIYRGMREAILSGSLAPGARLSSWQDLASQLGVSRGTVKRAYDLLKDEQLIITRGATGTWVTSSPPSLQTDQVETNTQQPGMFYDFRARPQYFQGGIPAQDEFPLKAWFNAWRKAMTADLSRPMIQPDPRGLYALRQEIAGYLTLARGLSCHADRVFISSGFSSGLFIVLSAMGFHGQKVFVEDPGFPRTRQALRELAITPVPVPVDPFGICVSPNMMNGEAKLAIVTPGQQSPLGMPLAPDRRMDLLNWARQTDAWIIEDDYAGELQLTGRAIPALAGDDHDGRVFHVGSFSKTINPSLRMGYLVVPEHLIGRFSKFVAHLTPAGSLIAQQALQYFIAGGHYLRHLRRMKTLYLARKTLLVSTLREELPPSVRCEFEGGLSVRLFFPAGTDDVAIAERAQLAGFGALPISPWYQGPNPQSGLLLSITNVTERSVAARCRALLRIIQGGI</sequence>
<evidence type="ECO:0000259" key="6">
    <source>
        <dbReference type="PROSITE" id="PS50949"/>
    </source>
</evidence>
<dbReference type="Proteomes" id="UP000186228">
    <property type="component" value="Unassembled WGS sequence"/>
</dbReference>
<keyword evidence="8" id="KW-1185">Reference proteome</keyword>
<dbReference type="Pfam" id="PF00392">
    <property type="entry name" value="GntR"/>
    <property type="match status" value="1"/>
</dbReference>
<dbReference type="GO" id="GO:0030170">
    <property type="term" value="F:pyridoxal phosphate binding"/>
    <property type="evidence" value="ECO:0007669"/>
    <property type="project" value="InterPro"/>
</dbReference>
<dbReference type="CDD" id="cd00609">
    <property type="entry name" value="AAT_like"/>
    <property type="match status" value="1"/>
</dbReference>
<evidence type="ECO:0000256" key="5">
    <source>
        <dbReference type="ARBA" id="ARBA00023163"/>
    </source>
</evidence>
<comment type="similarity">
    <text evidence="1">In the C-terminal section; belongs to the class-I pyridoxal-phosphate-dependent aminotransferase family.</text>
</comment>
<reference evidence="8" key="1">
    <citation type="submission" date="2016-08" db="EMBL/GenBank/DDBJ databases">
        <authorList>
            <person name="Varghese N."/>
            <person name="Submissions Spin"/>
        </authorList>
    </citation>
    <scope>NUCLEOTIDE SEQUENCE [LARGE SCALE GENOMIC DNA]</scope>
    <source>
        <strain evidence="8">CCBAU 57015</strain>
    </source>
</reference>
<keyword evidence="7" id="KW-0032">Aminotransferase</keyword>
<evidence type="ECO:0000256" key="4">
    <source>
        <dbReference type="ARBA" id="ARBA00023125"/>
    </source>
</evidence>
<dbReference type="SUPFAM" id="SSF46785">
    <property type="entry name" value="Winged helix' DNA-binding domain"/>
    <property type="match status" value="1"/>
</dbReference>
<evidence type="ECO:0000313" key="8">
    <source>
        <dbReference type="Proteomes" id="UP000186228"/>
    </source>
</evidence>
<dbReference type="InterPro" id="IPR036388">
    <property type="entry name" value="WH-like_DNA-bd_sf"/>
</dbReference>
<evidence type="ECO:0000256" key="2">
    <source>
        <dbReference type="ARBA" id="ARBA00022898"/>
    </source>
</evidence>